<dbReference type="EnsemblMetazoa" id="GPPI035202-RA">
    <property type="protein sequence ID" value="GPPI035202-PA"/>
    <property type="gene ID" value="GPPI035202"/>
</dbReference>
<dbReference type="EMBL" id="JXJN01017117">
    <property type="status" value="NOT_ANNOTATED_CDS"/>
    <property type="molecule type" value="Genomic_DNA"/>
</dbReference>
<name>A0A1B0BN01_9MUSC</name>
<dbReference type="Proteomes" id="UP000092460">
    <property type="component" value="Unassembled WGS sequence"/>
</dbReference>
<dbReference type="VEuPathDB" id="VectorBase:GPPI035202"/>
<keyword evidence="1" id="KW-0812">Transmembrane</keyword>
<dbReference type="AlphaFoldDB" id="A0A1B0BN01"/>
<evidence type="ECO:0000313" key="2">
    <source>
        <dbReference type="EnsemblMetazoa" id="GPPI035202-PA"/>
    </source>
</evidence>
<reference evidence="3" key="1">
    <citation type="submission" date="2015-01" db="EMBL/GenBank/DDBJ databases">
        <authorList>
            <person name="Aksoy S."/>
            <person name="Warren W."/>
            <person name="Wilson R.K."/>
        </authorList>
    </citation>
    <scope>NUCLEOTIDE SEQUENCE [LARGE SCALE GENOMIC DNA]</scope>
    <source>
        <strain evidence="3">IAEA</strain>
    </source>
</reference>
<keyword evidence="1" id="KW-1133">Transmembrane helix</keyword>
<accession>A0A1B0BN01</accession>
<protein>
    <submittedName>
        <fullName evidence="2">Uncharacterized protein</fullName>
    </submittedName>
</protein>
<reference evidence="2" key="2">
    <citation type="submission" date="2020-05" db="UniProtKB">
        <authorList>
            <consortium name="EnsemblMetazoa"/>
        </authorList>
    </citation>
    <scope>IDENTIFICATION</scope>
    <source>
        <strain evidence="2">IAEA</strain>
    </source>
</reference>
<feature type="transmembrane region" description="Helical" evidence="1">
    <location>
        <begin position="12"/>
        <end position="36"/>
    </location>
</feature>
<sequence length="70" mass="8082">MLGSNKLKYRVYNIYAASWSPSLYLFVASSLILRALSKRLSIRTRSSMTEQSHQENLTLRMLTVEQINSD</sequence>
<proteinExistence type="predicted"/>
<organism evidence="2 3">
    <name type="scientific">Glossina palpalis gambiensis</name>
    <dbReference type="NCBI Taxonomy" id="67801"/>
    <lineage>
        <taxon>Eukaryota</taxon>
        <taxon>Metazoa</taxon>
        <taxon>Ecdysozoa</taxon>
        <taxon>Arthropoda</taxon>
        <taxon>Hexapoda</taxon>
        <taxon>Insecta</taxon>
        <taxon>Pterygota</taxon>
        <taxon>Neoptera</taxon>
        <taxon>Endopterygota</taxon>
        <taxon>Diptera</taxon>
        <taxon>Brachycera</taxon>
        <taxon>Muscomorpha</taxon>
        <taxon>Hippoboscoidea</taxon>
        <taxon>Glossinidae</taxon>
        <taxon>Glossina</taxon>
    </lineage>
</organism>
<evidence type="ECO:0000256" key="1">
    <source>
        <dbReference type="SAM" id="Phobius"/>
    </source>
</evidence>
<evidence type="ECO:0000313" key="3">
    <source>
        <dbReference type="Proteomes" id="UP000092460"/>
    </source>
</evidence>
<keyword evidence="3" id="KW-1185">Reference proteome</keyword>
<keyword evidence="1" id="KW-0472">Membrane</keyword>